<sequence length="102" mass="10946">MNPRSIHIQFQGRRGLPAVLPLILMAVLAIGLIALVIFVGLTFAVVGVGVYACAALYYAVRRKLGGSHRPSGLNDQVQPTESPVGAKVIEIDAVRVDRDDPR</sequence>
<feature type="transmembrane region" description="Helical" evidence="1">
    <location>
        <begin position="16"/>
        <end position="37"/>
    </location>
</feature>
<dbReference type="OrthoDB" id="9989394at2"/>
<reference evidence="3" key="1">
    <citation type="submission" date="2017-02" db="EMBL/GenBank/DDBJ databases">
        <authorList>
            <person name="Varghese N."/>
            <person name="Submissions S."/>
        </authorList>
    </citation>
    <scope>NUCLEOTIDE SEQUENCE [LARGE SCALE GENOMIC DNA]</scope>
    <source>
        <strain evidence="3">ATCC 700200</strain>
    </source>
</reference>
<organism evidence="2 3">
    <name type="scientific">Prosthecobacter debontii</name>
    <dbReference type="NCBI Taxonomy" id="48467"/>
    <lineage>
        <taxon>Bacteria</taxon>
        <taxon>Pseudomonadati</taxon>
        <taxon>Verrucomicrobiota</taxon>
        <taxon>Verrucomicrobiia</taxon>
        <taxon>Verrucomicrobiales</taxon>
        <taxon>Verrucomicrobiaceae</taxon>
        <taxon>Prosthecobacter</taxon>
    </lineage>
</organism>
<dbReference type="EMBL" id="FUYE01000003">
    <property type="protein sequence ID" value="SKA86732.1"/>
    <property type="molecule type" value="Genomic_DNA"/>
</dbReference>
<evidence type="ECO:0000313" key="3">
    <source>
        <dbReference type="Proteomes" id="UP000190774"/>
    </source>
</evidence>
<keyword evidence="3" id="KW-1185">Reference proteome</keyword>
<dbReference type="Proteomes" id="UP000190774">
    <property type="component" value="Unassembled WGS sequence"/>
</dbReference>
<feature type="transmembrane region" description="Helical" evidence="1">
    <location>
        <begin position="43"/>
        <end position="60"/>
    </location>
</feature>
<accession>A0A1T4XAS2</accession>
<keyword evidence="1" id="KW-1133">Transmembrane helix</keyword>
<gene>
    <name evidence="2" type="ORF">SAMN02745166_01342</name>
</gene>
<proteinExistence type="predicted"/>
<dbReference type="AlphaFoldDB" id="A0A1T4XAS2"/>
<keyword evidence="1" id="KW-0812">Transmembrane</keyword>
<evidence type="ECO:0000313" key="2">
    <source>
        <dbReference type="EMBL" id="SKA86732.1"/>
    </source>
</evidence>
<keyword evidence="1" id="KW-0472">Membrane</keyword>
<dbReference type="STRING" id="48467.SAMN02745166_01342"/>
<name>A0A1T4XAS2_9BACT</name>
<evidence type="ECO:0000256" key="1">
    <source>
        <dbReference type="SAM" id="Phobius"/>
    </source>
</evidence>
<protein>
    <submittedName>
        <fullName evidence="2">Uncharacterized protein</fullName>
    </submittedName>
</protein>